<dbReference type="AlphaFoldDB" id="A0A4D6HAV4"/>
<accession>A0A4D6HAV4</accession>
<dbReference type="KEGG" id="hsn:DV733_02575"/>
<proteinExistence type="predicted"/>
<sequence>MTIGTASRETCAVANVSVWANEVRLESRGSQRDLLPGTLVDTDFGASVAVTEFDVVFERP</sequence>
<gene>
    <name evidence="1" type="ORF">DV733_02575</name>
</gene>
<protein>
    <submittedName>
        <fullName evidence="1">Uncharacterized protein</fullName>
    </submittedName>
</protein>
<reference evidence="1 2" key="1">
    <citation type="journal article" date="2019" name="Nat. Commun.">
        <title>A new type of DNA phosphorothioation-based antiviral system in archaea.</title>
        <authorList>
            <person name="Xiong L."/>
            <person name="Liu S."/>
            <person name="Chen S."/>
            <person name="Xiao Y."/>
            <person name="Zhu B."/>
            <person name="Gao Y."/>
            <person name="Zhang Y."/>
            <person name="Chen B."/>
            <person name="Luo J."/>
            <person name="Deng Z."/>
            <person name="Chen X."/>
            <person name="Wang L."/>
            <person name="Chen S."/>
        </authorList>
    </citation>
    <scope>NUCLEOTIDE SEQUENCE [LARGE SCALE GENOMIC DNA]</scope>
    <source>
        <strain evidence="1 2">CBA1105</strain>
    </source>
</reference>
<dbReference type="EMBL" id="CP031310">
    <property type="protein sequence ID" value="QCC50182.1"/>
    <property type="molecule type" value="Genomic_DNA"/>
</dbReference>
<keyword evidence="2" id="KW-1185">Reference proteome</keyword>
<evidence type="ECO:0000313" key="1">
    <source>
        <dbReference type="EMBL" id="QCC50182.1"/>
    </source>
</evidence>
<name>A0A4D6HAV4_9EURY</name>
<organism evidence="1 2">
    <name type="scientific">Halapricum salinum</name>
    <dbReference type="NCBI Taxonomy" id="1457250"/>
    <lineage>
        <taxon>Archaea</taxon>
        <taxon>Methanobacteriati</taxon>
        <taxon>Methanobacteriota</taxon>
        <taxon>Stenosarchaea group</taxon>
        <taxon>Halobacteria</taxon>
        <taxon>Halobacteriales</taxon>
        <taxon>Haloarculaceae</taxon>
        <taxon>Halapricum</taxon>
    </lineage>
</organism>
<dbReference type="Proteomes" id="UP000296706">
    <property type="component" value="Chromosome"/>
</dbReference>
<evidence type="ECO:0000313" key="2">
    <source>
        <dbReference type="Proteomes" id="UP000296706"/>
    </source>
</evidence>
<dbReference type="STRING" id="1457250.GCA_000755225_02812"/>